<accession>A0ABS6JIC7</accession>
<evidence type="ECO:0000313" key="2">
    <source>
        <dbReference type="EMBL" id="MBU9713432.1"/>
    </source>
</evidence>
<comment type="caution">
    <text evidence="2">The sequence shown here is derived from an EMBL/GenBank/DDBJ whole genome shotgun (WGS) entry which is preliminary data.</text>
</comment>
<evidence type="ECO:0000313" key="3">
    <source>
        <dbReference type="Proteomes" id="UP000784880"/>
    </source>
</evidence>
<proteinExistence type="predicted"/>
<keyword evidence="3" id="KW-1185">Reference proteome</keyword>
<organism evidence="2 3">
    <name type="scientific">Evansella tamaricis</name>
    <dbReference type="NCBI Taxonomy" id="2069301"/>
    <lineage>
        <taxon>Bacteria</taxon>
        <taxon>Bacillati</taxon>
        <taxon>Bacillota</taxon>
        <taxon>Bacilli</taxon>
        <taxon>Bacillales</taxon>
        <taxon>Bacillaceae</taxon>
        <taxon>Evansella</taxon>
    </lineage>
</organism>
<name>A0ABS6JIC7_9BACI</name>
<dbReference type="RefSeq" id="WP_217067587.1">
    <property type="nucleotide sequence ID" value="NZ_JAHQCS010000135.1"/>
</dbReference>
<feature type="coiled-coil region" evidence="1">
    <location>
        <begin position="33"/>
        <end position="128"/>
    </location>
</feature>
<gene>
    <name evidence="2" type="ORF">KS419_17020</name>
</gene>
<evidence type="ECO:0000256" key="1">
    <source>
        <dbReference type="SAM" id="Coils"/>
    </source>
</evidence>
<reference evidence="2 3" key="1">
    <citation type="submission" date="2021-06" db="EMBL/GenBank/DDBJ databases">
        <title>Bacillus sp. RD4P76, an endophyte from a halophyte.</title>
        <authorList>
            <person name="Sun J.-Q."/>
        </authorList>
    </citation>
    <scope>NUCLEOTIDE SEQUENCE [LARGE SCALE GENOMIC DNA]</scope>
    <source>
        <strain evidence="2 3">CGMCC 1.15917</strain>
    </source>
</reference>
<feature type="coiled-coil region" evidence="1">
    <location>
        <begin position="208"/>
        <end position="235"/>
    </location>
</feature>
<keyword evidence="1" id="KW-0175">Coiled coil</keyword>
<dbReference type="Proteomes" id="UP000784880">
    <property type="component" value="Unassembled WGS sequence"/>
</dbReference>
<dbReference type="EMBL" id="JAHQCS010000135">
    <property type="protein sequence ID" value="MBU9713432.1"/>
    <property type="molecule type" value="Genomic_DNA"/>
</dbReference>
<protein>
    <submittedName>
        <fullName evidence="2">Uncharacterized protein</fullName>
    </submittedName>
</protein>
<sequence>MFSDLNKRLEVVKEKQRRQHKWKGHLHTVESYLLEEQQKADMLLDQLKKEKQDVERLESFSLTNIFYSITGKKLEKLDEEKQEVLSAKLKYQEAMDTVEDLKKEITEYQKLLKTVEDADIEYEEILQDKEVLIQDTQSYWSRELYDLAERGAELRSAIKEYDEAIQAGEVASNGLEEAIKSLESASGWSTFDMFGGGMLTTAIKHSHLDSAKDAIHRAQNKLRQFQQELLDVESQLDVNLEVGNFLTFADYFFDGLIVDWMVHGKINDSLTQALEMKNNVTSILYRIKEDERDLIKKLNETESRRIELLESAT</sequence>